<evidence type="ECO:0000256" key="1">
    <source>
        <dbReference type="ARBA" id="ARBA00006484"/>
    </source>
</evidence>
<keyword evidence="2" id="KW-0560">Oxidoreductase</keyword>
<dbReference type="InterPro" id="IPR036291">
    <property type="entry name" value="NAD(P)-bd_dom_sf"/>
</dbReference>
<dbReference type="GO" id="GO:0016491">
    <property type="term" value="F:oxidoreductase activity"/>
    <property type="evidence" value="ECO:0007669"/>
    <property type="project" value="UniProtKB-KW"/>
</dbReference>
<dbReference type="SUPFAM" id="SSF51735">
    <property type="entry name" value="NAD(P)-binding Rossmann-fold domains"/>
    <property type="match status" value="1"/>
</dbReference>
<dbReference type="Gene3D" id="3.40.50.720">
    <property type="entry name" value="NAD(P)-binding Rossmann-like Domain"/>
    <property type="match status" value="1"/>
</dbReference>
<organism evidence="4 5">
    <name type="scientific">Nonomuraea dietziae</name>
    <dbReference type="NCBI Taxonomy" id="65515"/>
    <lineage>
        <taxon>Bacteria</taxon>
        <taxon>Bacillati</taxon>
        <taxon>Actinomycetota</taxon>
        <taxon>Actinomycetes</taxon>
        <taxon>Streptosporangiales</taxon>
        <taxon>Streptosporangiaceae</taxon>
        <taxon>Nonomuraea</taxon>
    </lineage>
</organism>
<proteinExistence type="inferred from homology"/>
<dbReference type="EMBL" id="JACIBV010000001">
    <property type="protein sequence ID" value="MBB3728941.1"/>
    <property type="molecule type" value="Genomic_DNA"/>
</dbReference>
<dbReference type="GeneID" id="95391148"/>
<gene>
    <name evidence="4" type="ORF">FHR33_004801</name>
</gene>
<evidence type="ECO:0000256" key="3">
    <source>
        <dbReference type="ARBA" id="ARBA00071493"/>
    </source>
</evidence>
<dbReference type="FunFam" id="3.40.50.720:FF:000594">
    <property type="entry name" value="Short-chain oxidoreductase"/>
    <property type="match status" value="1"/>
</dbReference>
<name>A0A7W5V1X8_9ACTN</name>
<evidence type="ECO:0000313" key="5">
    <source>
        <dbReference type="Proteomes" id="UP000579945"/>
    </source>
</evidence>
<protein>
    <recommendedName>
        <fullName evidence="3">Probable oxidoreductase</fullName>
    </recommendedName>
</protein>
<dbReference type="RefSeq" id="WP_183660250.1">
    <property type="nucleotide sequence ID" value="NZ_JACIBV010000001.1"/>
</dbReference>
<accession>A0A7W5V1X8</accession>
<dbReference type="Pfam" id="PF00106">
    <property type="entry name" value="adh_short"/>
    <property type="match status" value="1"/>
</dbReference>
<dbReference type="InterPro" id="IPR002347">
    <property type="entry name" value="SDR_fam"/>
</dbReference>
<dbReference type="NCBIfam" id="NF004845">
    <property type="entry name" value="PRK06196.1"/>
    <property type="match status" value="1"/>
</dbReference>
<dbReference type="PRINTS" id="PR00081">
    <property type="entry name" value="GDHRDH"/>
</dbReference>
<sequence>MVITQHKLGSGFGAHSTADDVLTGIDLSDMTALVTGGYSGLGLETTRALARAGARVIVPARRPAAAEEALRDIPKTEVHALDLADLESVRAFSDRFLDAGRPLDVIINSAGVMACPETRVGPGWEAHFAINHLGHFALVNRLRPALTPGRSRVVSVASSGHFLSGIRWDDLQFRDGYDRWLAYAQSKTANALFAVHLDGLGAAGGPRAFSVHPGSILTPLQRHIPREEQLAQGWITSEGEPAPGFKTPAQGAATAVWAATSPLLERYGGAYCQDCDLADPATSDDMLVGGVKPWALDPAQAARLWDLSSELTGLNAFA</sequence>
<dbReference type="PANTHER" id="PTHR24320">
    <property type="entry name" value="RETINOL DEHYDROGENASE"/>
    <property type="match status" value="1"/>
</dbReference>
<evidence type="ECO:0000313" key="4">
    <source>
        <dbReference type="EMBL" id="MBB3728941.1"/>
    </source>
</evidence>
<keyword evidence="5" id="KW-1185">Reference proteome</keyword>
<dbReference type="Proteomes" id="UP000579945">
    <property type="component" value="Unassembled WGS sequence"/>
</dbReference>
<dbReference type="PANTHER" id="PTHR24320:SF148">
    <property type="entry name" value="NAD(P)-BINDING ROSSMANN-FOLD SUPERFAMILY PROTEIN"/>
    <property type="match status" value="1"/>
</dbReference>
<comment type="caution">
    <text evidence="4">The sequence shown here is derived from an EMBL/GenBank/DDBJ whole genome shotgun (WGS) entry which is preliminary data.</text>
</comment>
<reference evidence="4 5" key="1">
    <citation type="submission" date="2020-08" db="EMBL/GenBank/DDBJ databases">
        <title>Sequencing the genomes of 1000 actinobacteria strains.</title>
        <authorList>
            <person name="Klenk H.-P."/>
        </authorList>
    </citation>
    <scope>NUCLEOTIDE SEQUENCE [LARGE SCALE GENOMIC DNA]</scope>
    <source>
        <strain evidence="4 5">DSM 44320</strain>
    </source>
</reference>
<evidence type="ECO:0000256" key="2">
    <source>
        <dbReference type="ARBA" id="ARBA00023002"/>
    </source>
</evidence>
<dbReference type="AlphaFoldDB" id="A0A7W5V1X8"/>
<comment type="similarity">
    <text evidence="1">Belongs to the short-chain dehydrogenases/reductases (SDR) family.</text>
</comment>